<organism evidence="3 4">
    <name type="scientific">Mycetohabitans endofungorum</name>
    <dbReference type="NCBI Taxonomy" id="417203"/>
    <lineage>
        <taxon>Bacteria</taxon>
        <taxon>Pseudomonadati</taxon>
        <taxon>Pseudomonadota</taxon>
        <taxon>Betaproteobacteria</taxon>
        <taxon>Burkholderiales</taxon>
        <taxon>Burkholderiaceae</taxon>
        <taxon>Mycetohabitans</taxon>
    </lineage>
</organism>
<dbReference type="Pfam" id="PF14344">
    <property type="entry name" value="DUF4397"/>
    <property type="match status" value="1"/>
</dbReference>
<evidence type="ECO:0000313" key="3">
    <source>
        <dbReference type="EMBL" id="PPB83027.1"/>
    </source>
</evidence>
<keyword evidence="1" id="KW-0732">Signal</keyword>
<comment type="caution">
    <text evidence="3">The sequence shown here is derived from an EMBL/GenBank/DDBJ whole genome shotgun (WGS) entry which is preliminary data.</text>
</comment>
<dbReference type="RefSeq" id="WP_104078030.1">
    <property type="nucleotide sequence ID" value="NZ_CP062178.1"/>
</dbReference>
<accession>A0A2P5K8I1</accession>
<proteinExistence type="predicted"/>
<gene>
    <name evidence="3" type="ORF">B0O95_11187</name>
</gene>
<sequence>MKSIRTVAMLTLATLALGACGRGGKDLGTELGLTSAQARFINAIPTAPNLDYYLNGQANATNVQYKGVTRYRDVGAGTQTATYNATGTSVTLASQAFNAAKGHQYTTIAILGSSSAISVIDDPYDKGLLSDKARVRGFNASFNAPNVDIYVVAPGTDISGVAPTVSSIAYQHAVPASGQDSVYLSGGTYQVIVTNAGTKTPILTSAPVSLAKNADWLILTIPSGGIGNIVPGNIHVLVAQGNDADTSAQELTPQ</sequence>
<dbReference type="EMBL" id="PRDW01000011">
    <property type="protein sequence ID" value="PPB83027.1"/>
    <property type="molecule type" value="Genomic_DNA"/>
</dbReference>
<feature type="domain" description="DUF4397" evidence="2">
    <location>
        <begin position="36"/>
        <end position="150"/>
    </location>
</feature>
<name>A0A2P5K8I1_9BURK</name>
<dbReference type="InterPro" id="IPR025510">
    <property type="entry name" value="DUF4397"/>
</dbReference>
<evidence type="ECO:0000259" key="2">
    <source>
        <dbReference type="Pfam" id="PF14344"/>
    </source>
</evidence>
<feature type="chain" id="PRO_5015187460" evidence="1">
    <location>
        <begin position="19"/>
        <end position="254"/>
    </location>
</feature>
<dbReference type="OrthoDB" id="8969492at2"/>
<evidence type="ECO:0000256" key="1">
    <source>
        <dbReference type="SAM" id="SignalP"/>
    </source>
</evidence>
<reference evidence="3 4" key="1">
    <citation type="submission" date="2018-01" db="EMBL/GenBank/DDBJ databases">
        <title>Genomic Encyclopedia of Type Strains, Phase III (KMG-III): the genomes of soil and plant-associated and newly described type strains.</title>
        <authorList>
            <person name="Whitman W."/>
        </authorList>
    </citation>
    <scope>NUCLEOTIDE SEQUENCE [LARGE SCALE GENOMIC DNA]</scope>
    <source>
        <strain evidence="3 4">HKI456</strain>
    </source>
</reference>
<dbReference type="AlphaFoldDB" id="A0A2P5K8I1"/>
<protein>
    <submittedName>
        <fullName evidence="3">Uncharacterized protein DUF4397</fullName>
    </submittedName>
</protein>
<dbReference type="PROSITE" id="PS51257">
    <property type="entry name" value="PROKAR_LIPOPROTEIN"/>
    <property type="match status" value="1"/>
</dbReference>
<feature type="signal peptide" evidence="1">
    <location>
        <begin position="1"/>
        <end position="18"/>
    </location>
</feature>
<dbReference type="Proteomes" id="UP000243096">
    <property type="component" value="Unassembled WGS sequence"/>
</dbReference>
<keyword evidence="4" id="KW-1185">Reference proteome</keyword>
<evidence type="ECO:0000313" key="4">
    <source>
        <dbReference type="Proteomes" id="UP000243096"/>
    </source>
</evidence>